<dbReference type="Pfam" id="PF02836">
    <property type="entry name" value="Glyco_hydro_2_C"/>
    <property type="match status" value="1"/>
</dbReference>
<dbReference type="InterPro" id="IPR050347">
    <property type="entry name" value="Bact_Beta-galactosidase"/>
</dbReference>
<dbReference type="Pfam" id="PF00703">
    <property type="entry name" value="Glyco_hydro_2"/>
    <property type="match status" value="1"/>
</dbReference>
<dbReference type="InterPro" id="IPR032312">
    <property type="entry name" value="LacZ_4"/>
</dbReference>
<evidence type="ECO:0000256" key="2">
    <source>
        <dbReference type="ARBA" id="ARBA00001913"/>
    </source>
</evidence>
<dbReference type="InterPro" id="IPR006101">
    <property type="entry name" value="Glyco_hydro_2"/>
</dbReference>
<reference evidence="15" key="1">
    <citation type="submission" date="2022-11" db="EMBL/GenBank/DDBJ databases">
        <title>Marilongibacter aestuarii gen. nov., sp. nov., isolated from tidal flat sediment.</title>
        <authorList>
            <person name="Jiayan W."/>
        </authorList>
    </citation>
    <scope>NUCLEOTIDE SEQUENCE</scope>
    <source>
        <strain evidence="15">Z1-6</strain>
    </source>
</reference>
<evidence type="ECO:0000313" key="15">
    <source>
        <dbReference type="EMBL" id="MCY1720001.1"/>
    </source>
</evidence>
<evidence type="ECO:0000256" key="11">
    <source>
        <dbReference type="ARBA" id="ARBA00032230"/>
    </source>
</evidence>
<evidence type="ECO:0000259" key="14">
    <source>
        <dbReference type="SMART" id="SM01038"/>
    </source>
</evidence>
<dbReference type="InterPro" id="IPR036156">
    <property type="entry name" value="Beta-gal/glucu_dom_sf"/>
</dbReference>
<dbReference type="GO" id="GO:0005990">
    <property type="term" value="P:lactose catabolic process"/>
    <property type="evidence" value="ECO:0007669"/>
    <property type="project" value="TreeGrafter"/>
</dbReference>
<keyword evidence="8 12" id="KW-0378">Hydrolase</keyword>
<dbReference type="Pfam" id="PF02929">
    <property type="entry name" value="Bgal_small_N"/>
    <property type="match status" value="1"/>
</dbReference>
<dbReference type="AlphaFoldDB" id="A0A9X3J601"/>
<protein>
    <recommendedName>
        <fullName evidence="7 12">Beta-galactosidase</fullName>
        <ecNumber evidence="6 12">3.2.1.23</ecNumber>
    </recommendedName>
    <alternativeName>
        <fullName evidence="11 12">Lactase</fullName>
    </alternativeName>
</protein>
<accession>A0A9X3J601</accession>
<sequence>MRKLILIILPLFALVTGTFAQNVWENPQVFQRNREKARATFYPYSSIEKALKNNISSAEYIECLNGKWKFSYVEKTSERPLDFYKADFDVSSWAEIPVPGNWELYGYGFPNYTNVEYPFTKNQPLIEDSYSPVGSYVTFFDLPESWDGREVYIQLGAVKSGYYIWLNGEQVGYNQDSKLPAEFNLTPYLKEGENKLAVQVFQFTDGSYLEDQDFWRLSGIQRDVYLFARPKTFIRDVFAKALLDDQYEDGVFELNVELKNQSKKSAKNYYVKYQLLDADNQVVLEEESEQVSISQKRITLLSFSGKVPAVKKWSAEQPNLYQLAVSLYNSNGDLEEATAVNVGFRTTEIKNGQLLVNGQPILIKGVNRHEHDEYFGHVVSEESMIEDIRVMKQFNVNAVRTSHYPNDPKWYELCDKYGIYVYDEANIESHDYGYNPDETLANKPEWEAAHVARCVNMVERDKNHPSVIVWSMGNEAGTGPNFLAAYESIYALDGNRPVHYERAEKQTSVTERHTDIQGDMYRRIESIKKDWIGSDPERPFIWCEYAHAMGNSTGNFQEYWDLVDSNRQVQGGFIWDWVDQGIVDYDENGNKYWAYGGHFEPKGQPHTNNFCLNGVVNPDRTPHPGLYEVKKVYQNIGFRAPDIQNGEFTIENKRFFTDLSDCSIKWELLENGKVVKIGTFSPGAIAPQSSKTFTIDYGQLTPGNEYFVNVYALEAAYSELVPFGHVIANEQFKLKGAELLKPVPEVSKNLTVNNSNSKISLVGNNFEISFSKKSGALNSYVINGWEMIESPLTPDFWRAPTDNDFGNKMQKRCLVWKEAVSGSKLESIEEKQISDDAVEVSTVHSLPAIEGTIQIKYLVSGNGQIDVNFSFKADKKDLHEIPRIGMVMQLPKAMDNLEYYGRGPWENYIDRNTAAFVGLYQSKVADQYFAYGRPQENGHKTDVRWLSLNNHTGLGFKIVANNEPIEFNALHYSTSALDEGLEKILRTPLDAEEGDFVELHIDHKMMGVGGDTSWGAKPHKPYMYYADKAYNYSFSIVLMK</sequence>
<dbReference type="GO" id="GO:0004565">
    <property type="term" value="F:beta-galactosidase activity"/>
    <property type="evidence" value="ECO:0007669"/>
    <property type="project" value="UniProtKB-EC"/>
</dbReference>
<name>A0A9X3J601_9BACT</name>
<dbReference type="InterPro" id="IPR006104">
    <property type="entry name" value="Glyco_hydro_2_N"/>
</dbReference>
<feature type="domain" description="Beta galactosidase small chain/" evidence="14">
    <location>
        <begin position="760"/>
        <end position="1037"/>
    </location>
</feature>
<dbReference type="InterPro" id="IPR023230">
    <property type="entry name" value="Glyco_hydro_2_CS"/>
</dbReference>
<dbReference type="RefSeq" id="WP_343332331.1">
    <property type="nucleotide sequence ID" value="NZ_JAPOHD010000012.1"/>
</dbReference>
<keyword evidence="9" id="KW-0106">Calcium</keyword>
<dbReference type="InterPro" id="IPR023232">
    <property type="entry name" value="Glyco_hydro_2_AS"/>
</dbReference>
<comment type="catalytic activity">
    <reaction evidence="1 12">
        <text>Hydrolysis of terminal non-reducing beta-D-galactose residues in beta-D-galactosides.</text>
        <dbReference type="EC" id="3.2.1.23"/>
    </reaction>
</comment>
<keyword evidence="16" id="KW-1185">Reference proteome</keyword>
<evidence type="ECO:0000256" key="7">
    <source>
        <dbReference type="ARBA" id="ARBA00013303"/>
    </source>
</evidence>
<keyword evidence="10 12" id="KW-0326">Glycosidase</keyword>
<evidence type="ECO:0000256" key="10">
    <source>
        <dbReference type="ARBA" id="ARBA00023295"/>
    </source>
</evidence>
<comment type="subunit">
    <text evidence="5">Monomer.</text>
</comment>
<feature type="chain" id="PRO_5040798331" description="Beta-galactosidase" evidence="13">
    <location>
        <begin position="21"/>
        <end position="1040"/>
    </location>
</feature>
<evidence type="ECO:0000256" key="9">
    <source>
        <dbReference type="ARBA" id="ARBA00022837"/>
    </source>
</evidence>
<proteinExistence type="inferred from homology"/>
<gene>
    <name evidence="15" type="ORF">OU798_06580</name>
</gene>
<dbReference type="Pfam" id="PF16353">
    <property type="entry name" value="LacZ_4"/>
    <property type="match status" value="1"/>
</dbReference>
<dbReference type="InterPro" id="IPR008979">
    <property type="entry name" value="Galactose-bd-like_sf"/>
</dbReference>
<comment type="cofactor">
    <cofactor evidence="2">
        <name>Ca(2+)</name>
        <dbReference type="ChEBI" id="CHEBI:29108"/>
    </cofactor>
</comment>
<dbReference type="SUPFAM" id="SSF74650">
    <property type="entry name" value="Galactose mutarotase-like"/>
    <property type="match status" value="1"/>
</dbReference>
<dbReference type="PROSITE" id="PS00608">
    <property type="entry name" value="GLYCOSYL_HYDROL_F2_2"/>
    <property type="match status" value="1"/>
</dbReference>
<dbReference type="SUPFAM" id="SSF51445">
    <property type="entry name" value="(Trans)glycosidases"/>
    <property type="match status" value="1"/>
</dbReference>
<dbReference type="EC" id="3.2.1.23" evidence="6 12"/>
<evidence type="ECO:0000256" key="12">
    <source>
        <dbReference type="RuleBase" id="RU361154"/>
    </source>
</evidence>
<comment type="cofactor">
    <cofactor evidence="3">
        <name>Na(+)</name>
        <dbReference type="ChEBI" id="CHEBI:29101"/>
    </cofactor>
</comment>
<dbReference type="InterPro" id="IPR014718">
    <property type="entry name" value="GH-type_carb-bd"/>
</dbReference>
<keyword evidence="13" id="KW-0732">Signal</keyword>
<dbReference type="SMART" id="SM01038">
    <property type="entry name" value="Bgal_small_N"/>
    <property type="match status" value="1"/>
</dbReference>
<dbReference type="GO" id="GO:0030246">
    <property type="term" value="F:carbohydrate binding"/>
    <property type="evidence" value="ECO:0007669"/>
    <property type="project" value="InterPro"/>
</dbReference>
<dbReference type="Gene3D" id="2.60.40.10">
    <property type="entry name" value="Immunoglobulins"/>
    <property type="match status" value="2"/>
</dbReference>
<comment type="similarity">
    <text evidence="4 12">Belongs to the glycosyl hydrolase 2 family.</text>
</comment>
<dbReference type="PROSITE" id="PS00719">
    <property type="entry name" value="GLYCOSYL_HYDROL_F2_1"/>
    <property type="match status" value="1"/>
</dbReference>
<evidence type="ECO:0000256" key="5">
    <source>
        <dbReference type="ARBA" id="ARBA00011245"/>
    </source>
</evidence>
<evidence type="ECO:0000256" key="3">
    <source>
        <dbReference type="ARBA" id="ARBA00001959"/>
    </source>
</evidence>
<dbReference type="InterPro" id="IPR004199">
    <property type="entry name" value="B-gal_small/dom_5"/>
</dbReference>
<dbReference type="PRINTS" id="PR00132">
    <property type="entry name" value="GLHYDRLASE2"/>
</dbReference>
<dbReference type="InterPro" id="IPR006103">
    <property type="entry name" value="Glyco_hydro_2_cat"/>
</dbReference>
<dbReference type="PANTHER" id="PTHR46323">
    <property type="entry name" value="BETA-GALACTOSIDASE"/>
    <property type="match status" value="1"/>
</dbReference>
<dbReference type="SUPFAM" id="SSF49785">
    <property type="entry name" value="Galactose-binding domain-like"/>
    <property type="match status" value="1"/>
</dbReference>
<dbReference type="Proteomes" id="UP001145087">
    <property type="component" value="Unassembled WGS sequence"/>
</dbReference>
<dbReference type="EMBL" id="JAPOHD010000012">
    <property type="protein sequence ID" value="MCY1720001.1"/>
    <property type="molecule type" value="Genomic_DNA"/>
</dbReference>
<feature type="signal peptide" evidence="13">
    <location>
        <begin position="1"/>
        <end position="20"/>
    </location>
</feature>
<evidence type="ECO:0000256" key="6">
    <source>
        <dbReference type="ARBA" id="ARBA00012756"/>
    </source>
</evidence>
<dbReference type="FunFam" id="3.20.20.80:FF:000018">
    <property type="entry name" value="Beta-galactosidase"/>
    <property type="match status" value="1"/>
</dbReference>
<evidence type="ECO:0000256" key="1">
    <source>
        <dbReference type="ARBA" id="ARBA00001412"/>
    </source>
</evidence>
<dbReference type="GO" id="GO:0009341">
    <property type="term" value="C:beta-galactosidase complex"/>
    <property type="evidence" value="ECO:0007669"/>
    <property type="project" value="InterPro"/>
</dbReference>
<evidence type="ECO:0000313" key="16">
    <source>
        <dbReference type="Proteomes" id="UP001145087"/>
    </source>
</evidence>
<dbReference type="PANTHER" id="PTHR46323:SF2">
    <property type="entry name" value="BETA-GALACTOSIDASE"/>
    <property type="match status" value="1"/>
</dbReference>
<dbReference type="Pfam" id="PF02837">
    <property type="entry name" value="Glyco_hydro_2_N"/>
    <property type="match status" value="1"/>
</dbReference>
<dbReference type="InterPro" id="IPR006102">
    <property type="entry name" value="Ig-like_GH2"/>
</dbReference>
<dbReference type="InterPro" id="IPR011013">
    <property type="entry name" value="Gal_mutarotase_sf_dom"/>
</dbReference>
<evidence type="ECO:0000256" key="4">
    <source>
        <dbReference type="ARBA" id="ARBA00007401"/>
    </source>
</evidence>
<evidence type="ECO:0000256" key="8">
    <source>
        <dbReference type="ARBA" id="ARBA00022801"/>
    </source>
</evidence>
<dbReference type="Gene3D" id="2.60.120.260">
    <property type="entry name" value="Galactose-binding domain-like"/>
    <property type="match status" value="1"/>
</dbReference>
<comment type="caution">
    <text evidence="15">The sequence shown here is derived from an EMBL/GenBank/DDBJ whole genome shotgun (WGS) entry which is preliminary data.</text>
</comment>
<dbReference type="Gene3D" id="2.70.98.10">
    <property type="match status" value="1"/>
</dbReference>
<dbReference type="Gene3D" id="3.20.20.80">
    <property type="entry name" value="Glycosidases"/>
    <property type="match status" value="1"/>
</dbReference>
<dbReference type="SUPFAM" id="SSF49303">
    <property type="entry name" value="beta-Galactosidase/glucuronidase domain"/>
    <property type="match status" value="2"/>
</dbReference>
<evidence type="ECO:0000256" key="13">
    <source>
        <dbReference type="SAM" id="SignalP"/>
    </source>
</evidence>
<dbReference type="InterPro" id="IPR017853">
    <property type="entry name" value="GH"/>
</dbReference>
<organism evidence="15 16">
    <name type="scientific">Draconibacterium aestuarii</name>
    <dbReference type="NCBI Taxonomy" id="2998507"/>
    <lineage>
        <taxon>Bacteria</taxon>
        <taxon>Pseudomonadati</taxon>
        <taxon>Bacteroidota</taxon>
        <taxon>Bacteroidia</taxon>
        <taxon>Marinilabiliales</taxon>
        <taxon>Prolixibacteraceae</taxon>
        <taxon>Draconibacterium</taxon>
    </lineage>
</organism>
<dbReference type="InterPro" id="IPR013783">
    <property type="entry name" value="Ig-like_fold"/>
</dbReference>